<gene>
    <name evidence="14" type="ORF">OSB1V03_LOCUS376</name>
</gene>
<evidence type="ECO:0000256" key="9">
    <source>
        <dbReference type="ARBA" id="ARBA00023157"/>
    </source>
</evidence>
<dbReference type="Pfam" id="PF19030">
    <property type="entry name" value="TSP1_ADAMTS"/>
    <property type="match status" value="1"/>
</dbReference>
<keyword evidence="3" id="KW-0272">Extracellular matrix</keyword>
<dbReference type="GO" id="GO:0008270">
    <property type="term" value="F:zinc ion binding"/>
    <property type="evidence" value="ECO:0007669"/>
    <property type="project" value="InterPro"/>
</dbReference>
<evidence type="ECO:0000259" key="13">
    <source>
        <dbReference type="PROSITE" id="PS51046"/>
    </source>
</evidence>
<dbReference type="EMBL" id="CAJPIZ010000073">
    <property type="protein sequence ID" value="CAG2100309.1"/>
    <property type="molecule type" value="Genomic_DNA"/>
</dbReference>
<accession>A0A7R9KBL5</accession>
<evidence type="ECO:0000256" key="8">
    <source>
        <dbReference type="ARBA" id="ARBA00023049"/>
    </source>
</evidence>
<dbReference type="Gene3D" id="3.40.390.10">
    <property type="entry name" value="Collagenase (Catalytic Domain)"/>
    <property type="match status" value="1"/>
</dbReference>
<proteinExistence type="predicted"/>
<dbReference type="InterPro" id="IPR041645">
    <property type="entry name" value="ADAMTS_CR_2"/>
</dbReference>
<dbReference type="Gene3D" id="2.20.100.10">
    <property type="entry name" value="Thrombospondin type-1 (TSP1) repeat"/>
    <property type="match status" value="2"/>
</dbReference>
<dbReference type="Pfam" id="PF01421">
    <property type="entry name" value="Reprolysin"/>
    <property type="match status" value="1"/>
</dbReference>
<dbReference type="InterPro" id="IPR036383">
    <property type="entry name" value="TSP1_rpt_sf"/>
</dbReference>
<evidence type="ECO:0000256" key="11">
    <source>
        <dbReference type="PROSITE-ProRule" id="PRU00276"/>
    </source>
</evidence>
<dbReference type="InterPro" id="IPR000884">
    <property type="entry name" value="TSP1_rpt"/>
</dbReference>
<dbReference type="InterPro" id="IPR024079">
    <property type="entry name" value="MetalloPept_cat_dom_sf"/>
</dbReference>
<feature type="binding site" evidence="11">
    <location>
        <position position="140"/>
    </location>
    <ligand>
        <name>Zn(2+)</name>
        <dbReference type="ChEBI" id="CHEBI:29105"/>
        <note>catalytic</note>
    </ligand>
</feature>
<evidence type="ECO:0000313" key="14">
    <source>
        <dbReference type="EMBL" id="CAD7619879.1"/>
    </source>
</evidence>
<protein>
    <submittedName>
        <fullName evidence="14">Uncharacterized protein</fullName>
    </submittedName>
</protein>
<dbReference type="AlphaFoldDB" id="A0A7R9KBL5"/>
<evidence type="ECO:0000256" key="2">
    <source>
        <dbReference type="ARBA" id="ARBA00022525"/>
    </source>
</evidence>
<dbReference type="Pfam" id="PF00090">
    <property type="entry name" value="TSP_1"/>
    <property type="match status" value="1"/>
</dbReference>
<evidence type="ECO:0000256" key="10">
    <source>
        <dbReference type="ARBA" id="ARBA00023180"/>
    </source>
</evidence>
<evidence type="ECO:0000256" key="7">
    <source>
        <dbReference type="ARBA" id="ARBA00022833"/>
    </source>
</evidence>
<keyword evidence="7 11" id="KW-0862">Zinc</keyword>
<dbReference type="OrthoDB" id="412680at2759"/>
<dbReference type="Gene3D" id="2.60.120.830">
    <property type="match status" value="1"/>
</dbReference>
<dbReference type="PANTHER" id="PTHR13723:SF278">
    <property type="entry name" value="ADAM METALLOPEPTIDASE WITH THROMBOSPONDIN TYPE 1 MOTIF A, ISOFORM B"/>
    <property type="match status" value="1"/>
</dbReference>
<evidence type="ECO:0000256" key="3">
    <source>
        <dbReference type="ARBA" id="ARBA00022530"/>
    </source>
</evidence>
<dbReference type="Pfam" id="PF08685">
    <property type="entry name" value="GON"/>
    <property type="match status" value="1"/>
</dbReference>
<feature type="active site" evidence="11">
    <location>
        <position position="141"/>
    </location>
</feature>
<reference evidence="14" key="1">
    <citation type="submission" date="2020-11" db="EMBL/GenBank/DDBJ databases">
        <authorList>
            <person name="Tran Van P."/>
        </authorList>
    </citation>
    <scope>NUCLEOTIDE SEQUENCE</scope>
</reference>
<evidence type="ECO:0000313" key="15">
    <source>
        <dbReference type="Proteomes" id="UP000759131"/>
    </source>
</evidence>
<dbReference type="PROSITE" id="PS51046">
    <property type="entry name" value="GON"/>
    <property type="match status" value="1"/>
</dbReference>
<keyword evidence="2" id="KW-0964">Secreted</keyword>
<comment type="subcellular location">
    <subcellularLocation>
        <location evidence="1">Secreted</location>
        <location evidence="1">Extracellular space</location>
        <location evidence="1">Extracellular matrix</location>
    </subcellularLocation>
</comment>
<evidence type="ECO:0000259" key="12">
    <source>
        <dbReference type="PROSITE" id="PS50215"/>
    </source>
</evidence>
<keyword evidence="10" id="KW-0325">Glycoprotein</keyword>
<keyword evidence="9" id="KW-1015">Disulfide bond</keyword>
<dbReference type="GO" id="GO:0006508">
    <property type="term" value="P:proteolysis"/>
    <property type="evidence" value="ECO:0007669"/>
    <property type="project" value="UniProtKB-KW"/>
</dbReference>
<dbReference type="Gene3D" id="3.40.1620.60">
    <property type="match status" value="1"/>
</dbReference>
<evidence type="ECO:0000256" key="1">
    <source>
        <dbReference type="ARBA" id="ARBA00004498"/>
    </source>
</evidence>
<dbReference type="SUPFAM" id="SSF82895">
    <property type="entry name" value="TSP-1 type 1 repeat"/>
    <property type="match status" value="2"/>
</dbReference>
<dbReference type="Proteomes" id="UP000759131">
    <property type="component" value="Unassembled WGS sequence"/>
</dbReference>
<dbReference type="InterPro" id="IPR050439">
    <property type="entry name" value="ADAMTS_ADAMTS-like"/>
</dbReference>
<keyword evidence="8" id="KW-0482">Metalloprotease</keyword>
<evidence type="ECO:0000256" key="4">
    <source>
        <dbReference type="ARBA" id="ARBA00022670"/>
    </source>
</evidence>
<keyword evidence="5 11" id="KW-0479">Metal-binding</keyword>
<feature type="binding site" evidence="11">
    <location>
        <position position="150"/>
    </location>
    <ligand>
        <name>Zn(2+)</name>
        <dbReference type="ChEBI" id="CHEBI:29105"/>
        <note>catalytic</note>
    </ligand>
</feature>
<name>A0A7R9KBL5_9ACAR</name>
<dbReference type="GO" id="GO:0004222">
    <property type="term" value="F:metalloendopeptidase activity"/>
    <property type="evidence" value="ECO:0007669"/>
    <property type="project" value="InterPro"/>
</dbReference>
<dbReference type="GO" id="GO:0031012">
    <property type="term" value="C:extracellular matrix"/>
    <property type="evidence" value="ECO:0007669"/>
    <property type="project" value="TreeGrafter"/>
</dbReference>
<keyword evidence="15" id="KW-1185">Reference proteome</keyword>
<evidence type="ECO:0000256" key="6">
    <source>
        <dbReference type="ARBA" id="ARBA00022801"/>
    </source>
</evidence>
<organism evidence="14">
    <name type="scientific">Medioppia subpectinata</name>
    <dbReference type="NCBI Taxonomy" id="1979941"/>
    <lineage>
        <taxon>Eukaryota</taxon>
        <taxon>Metazoa</taxon>
        <taxon>Ecdysozoa</taxon>
        <taxon>Arthropoda</taxon>
        <taxon>Chelicerata</taxon>
        <taxon>Arachnida</taxon>
        <taxon>Acari</taxon>
        <taxon>Acariformes</taxon>
        <taxon>Sarcoptiformes</taxon>
        <taxon>Oribatida</taxon>
        <taxon>Brachypylina</taxon>
        <taxon>Oppioidea</taxon>
        <taxon>Oppiidae</taxon>
        <taxon>Medioppia</taxon>
    </lineage>
</organism>
<sequence>MVTADAKMATYHGDNLKHYVLTLMATVELIYSDASIGNAVNIALVKLTVLDENESRDVIHTSASKTLRHFCRWQHMHNEANDSHRYHYDTAILLTREDLCRMPNTCDTLGLAQSGQICDATASCAVIEDNGLSAAFTIAHELGHVLSIPHDDDDKCFKYHRQDQENEDERSKHIMARMLDYTSHPWSWSSCSRHFITQFFDDGNGDCLLDKPSENLLNDILWRASSDHFSIMELRQPGELFDMDLQCQLVFGPTSRICPYMPVCRRLWCTISSEGGGCRTQHMPWADGTTCGQSKWCQRGECVSIDKLDSHPIDGQWGEWKHFEECSRSCGGGIQQSLRECDTPRLPDAIIFWEVMFNQTIVEYGYNLVVVLPIGATNILIEQSGTSSTDDNYLALRAHDLTYLLNGEFVVSMFHKAIRYGGITIEYSGSNQAIERINTSKPLTRPLYVEVSIPLPWTMVLSVGNLSSPEVIFQYSISVERNEYIWRTEDKSSESSTVLQTITSIDAKYVKSITNAITWSDVQSVATTTYLLKESQTSLTSLTISSFISTPFYAITTLSTLSEPSVFPEVMSTESSMISATSERNEVMNVAVNVAKVVSEVKWTFSQWSHCSVSCGNGTQTRGPLCSSKWDQNRVFECSSQSKPSPQILPNQFCDPSTRPKNIRRCKQNTCPFVWQTNHWSQSRSGLETKYLAIGLFFIQSNDYRFAESQSGGWQIAFGEAGDCYSVMHCPQGQFKINLKGTGLSVSPKTKWSVQGSKATKHIDRIDGGQVVTGRCGGYCGRCTPSNGLYLDLYEYL</sequence>
<dbReference type="CDD" id="cd04273">
    <property type="entry name" value="ZnMc_ADAMTS_like"/>
    <property type="match status" value="1"/>
</dbReference>
<dbReference type="PANTHER" id="PTHR13723">
    <property type="entry name" value="ADAMTS A DISINTEGRIN AND METALLOPROTEASE WITH THROMBOSPONDIN MOTIFS PROTEASE"/>
    <property type="match status" value="1"/>
</dbReference>
<keyword evidence="6" id="KW-0378">Hydrolase</keyword>
<evidence type="ECO:0000256" key="5">
    <source>
        <dbReference type="ARBA" id="ARBA00022723"/>
    </source>
</evidence>
<keyword evidence="4" id="KW-0645">Protease</keyword>
<dbReference type="InterPro" id="IPR012314">
    <property type="entry name" value="Pept_M12B_GON-ADAMTSs"/>
</dbReference>
<dbReference type="GO" id="GO:0030198">
    <property type="term" value="P:extracellular matrix organization"/>
    <property type="evidence" value="ECO:0007669"/>
    <property type="project" value="TreeGrafter"/>
</dbReference>
<dbReference type="PROSITE" id="PS50215">
    <property type="entry name" value="ADAM_MEPRO"/>
    <property type="match status" value="1"/>
</dbReference>
<comment type="caution">
    <text evidence="11">Lacks conserved residue(s) required for the propagation of feature annotation.</text>
</comment>
<feature type="domain" description="GON" evidence="13">
    <location>
        <begin position="591"/>
        <end position="796"/>
    </location>
</feature>
<dbReference type="EMBL" id="OC854648">
    <property type="protein sequence ID" value="CAD7619879.1"/>
    <property type="molecule type" value="Genomic_DNA"/>
</dbReference>
<dbReference type="Pfam" id="PF17771">
    <property type="entry name" value="ADAMTS_CR_2"/>
    <property type="match status" value="1"/>
</dbReference>
<dbReference type="Pfam" id="PF05986">
    <property type="entry name" value="ADAMTS_spacer1"/>
    <property type="match status" value="1"/>
</dbReference>
<dbReference type="InterPro" id="IPR001590">
    <property type="entry name" value="Peptidase_M12B"/>
</dbReference>
<feature type="domain" description="Peptidase M12B" evidence="12">
    <location>
        <begin position="1"/>
        <end position="212"/>
    </location>
</feature>
<dbReference type="FunFam" id="3.40.390.10:FF:000001">
    <property type="entry name" value="A disintegrin and metalloproteinase with thrombospondin motifs 1"/>
    <property type="match status" value="1"/>
</dbReference>
<dbReference type="SUPFAM" id="SSF55486">
    <property type="entry name" value="Metalloproteases ('zincins'), catalytic domain"/>
    <property type="match status" value="1"/>
</dbReference>
<dbReference type="InterPro" id="IPR010294">
    <property type="entry name" value="ADAMTS_spacer1"/>
</dbReference>
<dbReference type="SMART" id="SM00209">
    <property type="entry name" value="TSP1"/>
    <property type="match status" value="2"/>
</dbReference>
<dbReference type="PROSITE" id="PS50092">
    <property type="entry name" value="TSP1"/>
    <property type="match status" value="2"/>
</dbReference>
<feature type="binding site" evidence="11">
    <location>
        <position position="144"/>
    </location>
    <ligand>
        <name>Zn(2+)</name>
        <dbReference type="ChEBI" id="CHEBI:29105"/>
        <note>catalytic</note>
    </ligand>
</feature>